<keyword evidence="2" id="KW-1185">Reference proteome</keyword>
<organism evidence="1 2">
    <name type="scientific">Phtheirospermum japonicum</name>
    <dbReference type="NCBI Taxonomy" id="374723"/>
    <lineage>
        <taxon>Eukaryota</taxon>
        <taxon>Viridiplantae</taxon>
        <taxon>Streptophyta</taxon>
        <taxon>Embryophyta</taxon>
        <taxon>Tracheophyta</taxon>
        <taxon>Spermatophyta</taxon>
        <taxon>Magnoliopsida</taxon>
        <taxon>eudicotyledons</taxon>
        <taxon>Gunneridae</taxon>
        <taxon>Pentapetalae</taxon>
        <taxon>asterids</taxon>
        <taxon>lamiids</taxon>
        <taxon>Lamiales</taxon>
        <taxon>Orobanchaceae</taxon>
        <taxon>Orobanchaceae incertae sedis</taxon>
        <taxon>Phtheirospermum</taxon>
    </lineage>
</organism>
<dbReference type="Proteomes" id="UP000653305">
    <property type="component" value="Unassembled WGS sequence"/>
</dbReference>
<dbReference type="PANTHER" id="PTHR36264">
    <property type="entry name" value="SET DOMAIN-CONTAINING PROTEIN"/>
    <property type="match status" value="1"/>
</dbReference>
<dbReference type="OrthoDB" id="911161at2759"/>
<gene>
    <name evidence="1" type="ORF">PHJA_000347500</name>
</gene>
<comment type="caution">
    <text evidence="1">The sequence shown here is derived from an EMBL/GenBank/DDBJ whole genome shotgun (WGS) entry which is preliminary data.</text>
</comment>
<dbReference type="PANTHER" id="PTHR36264:SF5">
    <property type="entry name" value="SET DOMAIN-CONTAINING PROTEIN"/>
    <property type="match status" value="1"/>
</dbReference>
<protein>
    <submittedName>
        <fullName evidence="1">Uncharacterized protein</fullName>
    </submittedName>
</protein>
<dbReference type="EMBL" id="BMAC01000037">
    <property type="protein sequence ID" value="GFP82042.1"/>
    <property type="molecule type" value="Genomic_DNA"/>
</dbReference>
<evidence type="ECO:0000313" key="2">
    <source>
        <dbReference type="Proteomes" id="UP000653305"/>
    </source>
</evidence>
<name>A0A830B862_9LAMI</name>
<dbReference type="AlphaFoldDB" id="A0A830B862"/>
<reference evidence="1" key="1">
    <citation type="submission" date="2020-07" db="EMBL/GenBank/DDBJ databases">
        <title>Ethylene signaling mediates host invasion by parasitic plants.</title>
        <authorList>
            <person name="Yoshida S."/>
        </authorList>
    </citation>
    <scope>NUCLEOTIDE SEQUENCE</scope>
    <source>
        <strain evidence="1">Okayama</strain>
    </source>
</reference>
<sequence>MTLTTYHSTRKSFVYNFFPLKEDEERSAAISTAFGPRLHRGLVEIRDVHPPPELDPHHPWKIKKTLNPYEIASGKIIVSFQDAFEHVLRYWNYFMAKHVTMFGRKVSVVVWDVTNEKNPRKYEGNNVFFQMTPSEQCLITCSEMMKDRKLKADDNIGLYWEPRESVFRFRLFYSSGR</sequence>
<evidence type="ECO:0000313" key="1">
    <source>
        <dbReference type="EMBL" id="GFP82042.1"/>
    </source>
</evidence>
<proteinExistence type="predicted"/>
<accession>A0A830B862</accession>